<name>A0AAD8JKT2_9APIA</name>
<organism evidence="2 3">
    <name type="scientific">Heracleum sosnowskyi</name>
    <dbReference type="NCBI Taxonomy" id="360622"/>
    <lineage>
        <taxon>Eukaryota</taxon>
        <taxon>Viridiplantae</taxon>
        <taxon>Streptophyta</taxon>
        <taxon>Embryophyta</taxon>
        <taxon>Tracheophyta</taxon>
        <taxon>Spermatophyta</taxon>
        <taxon>Magnoliopsida</taxon>
        <taxon>eudicotyledons</taxon>
        <taxon>Gunneridae</taxon>
        <taxon>Pentapetalae</taxon>
        <taxon>asterids</taxon>
        <taxon>campanulids</taxon>
        <taxon>Apiales</taxon>
        <taxon>Apiaceae</taxon>
        <taxon>Apioideae</taxon>
        <taxon>apioid superclade</taxon>
        <taxon>Tordylieae</taxon>
        <taxon>Tordyliinae</taxon>
        <taxon>Heracleum</taxon>
    </lineage>
</organism>
<dbReference type="SUPFAM" id="SSF48350">
    <property type="entry name" value="GTPase activation domain, GAP"/>
    <property type="match status" value="1"/>
</dbReference>
<evidence type="ECO:0000313" key="2">
    <source>
        <dbReference type="EMBL" id="KAK1405578.1"/>
    </source>
</evidence>
<dbReference type="EMBL" id="JAUIZM010000001">
    <property type="protein sequence ID" value="KAK1405578.1"/>
    <property type="molecule type" value="Genomic_DNA"/>
</dbReference>
<comment type="caution">
    <text evidence="2">The sequence shown here is derived from an EMBL/GenBank/DDBJ whole genome shotgun (WGS) entry which is preliminary data.</text>
</comment>
<dbReference type="Proteomes" id="UP001237642">
    <property type="component" value="Unassembled WGS sequence"/>
</dbReference>
<dbReference type="GO" id="GO:0007165">
    <property type="term" value="P:signal transduction"/>
    <property type="evidence" value="ECO:0007669"/>
    <property type="project" value="InterPro"/>
</dbReference>
<sequence>MTGVSGMRGTDRSKRTDAMRSAIYEKFPDPNRRLLQRILAMMQIVVSHEDVNHMNTSAVAACMAPLLLRPLGDGELQNNFKMGGDSSAQLLQAAVAANHAKSIVITLLEEYDKNFGLHALGRYLVFCKIMDIHLELFLSLSCFFPSTRLDVSEGGTRKLYESFSSIAERAASDQNVRKSKGERAEMRST</sequence>
<evidence type="ECO:0000259" key="1">
    <source>
        <dbReference type="PROSITE" id="PS50238"/>
    </source>
</evidence>
<evidence type="ECO:0000313" key="3">
    <source>
        <dbReference type="Proteomes" id="UP001237642"/>
    </source>
</evidence>
<protein>
    <recommendedName>
        <fullName evidence="1">Rho-GAP domain-containing protein</fullName>
    </recommendedName>
</protein>
<dbReference type="Pfam" id="PF00620">
    <property type="entry name" value="RhoGAP"/>
    <property type="match status" value="1"/>
</dbReference>
<dbReference type="PANTHER" id="PTHR46265">
    <property type="entry name" value="RHO GTPASE-ACTIVATING PROTEIN 7"/>
    <property type="match status" value="1"/>
</dbReference>
<proteinExistence type="predicted"/>
<reference evidence="2" key="2">
    <citation type="submission" date="2023-05" db="EMBL/GenBank/DDBJ databases">
        <authorList>
            <person name="Schelkunov M.I."/>
        </authorList>
    </citation>
    <scope>NUCLEOTIDE SEQUENCE</scope>
    <source>
        <strain evidence="2">Hsosn_3</strain>
        <tissue evidence="2">Leaf</tissue>
    </source>
</reference>
<dbReference type="Gene3D" id="1.10.555.10">
    <property type="entry name" value="Rho GTPase activation protein"/>
    <property type="match status" value="1"/>
</dbReference>
<dbReference type="PROSITE" id="PS50238">
    <property type="entry name" value="RHOGAP"/>
    <property type="match status" value="1"/>
</dbReference>
<dbReference type="InterPro" id="IPR052799">
    <property type="entry name" value="Rho_GAP_Regulators"/>
</dbReference>
<dbReference type="InterPro" id="IPR008936">
    <property type="entry name" value="Rho_GTPase_activation_prot"/>
</dbReference>
<dbReference type="InterPro" id="IPR000198">
    <property type="entry name" value="RhoGAP_dom"/>
</dbReference>
<dbReference type="PANTHER" id="PTHR46265:SF2">
    <property type="entry name" value="RHO GTPASE-ACTIVATING PROTEIN 7"/>
    <property type="match status" value="1"/>
</dbReference>
<dbReference type="AlphaFoldDB" id="A0AAD8JKT2"/>
<reference evidence="2" key="1">
    <citation type="submission" date="2023-02" db="EMBL/GenBank/DDBJ databases">
        <title>Genome of toxic invasive species Heracleum sosnowskyi carries increased number of genes despite the absence of recent whole-genome duplications.</title>
        <authorList>
            <person name="Schelkunov M."/>
            <person name="Shtratnikova V."/>
            <person name="Makarenko M."/>
            <person name="Klepikova A."/>
            <person name="Omelchenko D."/>
            <person name="Novikova G."/>
            <person name="Obukhova E."/>
            <person name="Bogdanov V."/>
            <person name="Penin A."/>
            <person name="Logacheva M."/>
        </authorList>
    </citation>
    <scope>NUCLEOTIDE SEQUENCE</scope>
    <source>
        <strain evidence="2">Hsosn_3</strain>
        <tissue evidence="2">Leaf</tissue>
    </source>
</reference>
<gene>
    <name evidence="2" type="ORF">POM88_005183</name>
</gene>
<feature type="domain" description="Rho-GAP" evidence="1">
    <location>
        <begin position="1"/>
        <end position="115"/>
    </location>
</feature>
<accession>A0AAD8JKT2</accession>
<keyword evidence="3" id="KW-1185">Reference proteome</keyword>